<keyword evidence="4" id="KW-1185">Reference proteome</keyword>
<reference evidence="4" key="1">
    <citation type="submission" date="2016-10" db="EMBL/GenBank/DDBJ databases">
        <authorList>
            <person name="Varghese N."/>
            <person name="Submissions S."/>
        </authorList>
    </citation>
    <scope>NUCLEOTIDE SEQUENCE [LARGE SCALE GENOMIC DNA]</scope>
    <source>
        <strain evidence="4">DSM 17072</strain>
    </source>
</reference>
<sequence length="510" mass="58202">MRLSNILTPKLFKNTKFIDKMHYTCPLCKTENKIDANFHVVEYVCKACSNLIDVSKNTSTKVIKKPIESVVLEVGQKGIINEVEYSVVGIIVKKYGSDIFWREYYLKDNKANNAFLSESDGHWVFLQSIHKEDIKRKSWNSRVVEFHLLNYRWYETTECHIHAAAGFFEDRVDFGLSTYREYVNGTQMISEEKSNGETQYFFGQHISKYKVQKAFKIQNLPNYTGIGIVQPYYVNIKQMINIFCVAALLICLLQLYVYTTRTNYPVFEQKIKFEDVKNKEMVSKSFTLSGGSAPLKVKVYSGVDNSWANVQLSLVNESTNEIVYTSKDIEEYHGIEDGEHWSEGNTTEDFNLCGVSSGKYHFLISAEKQPSMETISSNTVSSDNGVTISRDVSGIIDVVNNTTKETVSFGDIKTLEKDSSDMGKLVKQTFPNQNLDSLLNVNPIIQTPSLSVTSDDSSVDIKATWLPVSFWNFTIVLVLMIVFFIACYWGRYLFNVSKWKNSSNSPYPQS</sequence>
<keyword evidence="1" id="KW-1133">Transmembrane helix</keyword>
<dbReference type="Proteomes" id="UP000199627">
    <property type="component" value="Unassembled WGS sequence"/>
</dbReference>
<protein>
    <recommendedName>
        <fullName evidence="2">DUF4178 domain-containing protein</fullName>
    </recommendedName>
</protein>
<evidence type="ECO:0000259" key="2">
    <source>
        <dbReference type="Pfam" id="PF13785"/>
    </source>
</evidence>
<feature type="transmembrane region" description="Helical" evidence="1">
    <location>
        <begin position="240"/>
        <end position="258"/>
    </location>
</feature>
<dbReference type="STRING" id="311333.SAMN05421664_1160"/>
<gene>
    <name evidence="3" type="ORF">SAMN05421664_1160</name>
</gene>
<dbReference type="InterPro" id="IPR025235">
    <property type="entry name" value="DUF4178"/>
</dbReference>
<feature type="transmembrane region" description="Helical" evidence="1">
    <location>
        <begin position="470"/>
        <end position="490"/>
    </location>
</feature>
<evidence type="ECO:0000313" key="3">
    <source>
        <dbReference type="EMBL" id="SDQ32737.1"/>
    </source>
</evidence>
<organism evidence="3 4">
    <name type="scientific">Chryseobacterium soldanellicola</name>
    <dbReference type="NCBI Taxonomy" id="311333"/>
    <lineage>
        <taxon>Bacteria</taxon>
        <taxon>Pseudomonadati</taxon>
        <taxon>Bacteroidota</taxon>
        <taxon>Flavobacteriia</taxon>
        <taxon>Flavobacteriales</taxon>
        <taxon>Weeksellaceae</taxon>
        <taxon>Chryseobacterium group</taxon>
        <taxon>Chryseobacterium</taxon>
    </lineage>
</organism>
<dbReference type="Pfam" id="PF13785">
    <property type="entry name" value="DUF4178"/>
    <property type="match status" value="1"/>
</dbReference>
<evidence type="ECO:0000256" key="1">
    <source>
        <dbReference type="SAM" id="Phobius"/>
    </source>
</evidence>
<feature type="domain" description="DUF4178" evidence="2">
    <location>
        <begin position="74"/>
        <end position="207"/>
    </location>
</feature>
<dbReference type="EMBL" id="FNKL01000002">
    <property type="protein sequence ID" value="SDQ32737.1"/>
    <property type="molecule type" value="Genomic_DNA"/>
</dbReference>
<keyword evidence="1" id="KW-0472">Membrane</keyword>
<keyword evidence="1" id="KW-0812">Transmembrane</keyword>
<accession>A0A1H0ZZ67</accession>
<dbReference type="AlphaFoldDB" id="A0A1H0ZZ67"/>
<evidence type="ECO:0000313" key="4">
    <source>
        <dbReference type="Proteomes" id="UP000199627"/>
    </source>
</evidence>
<proteinExistence type="predicted"/>
<name>A0A1H0ZZ67_9FLAO</name>